<feature type="domain" description="AB hydrolase-1" evidence="1">
    <location>
        <begin position="2"/>
        <end position="271"/>
    </location>
</feature>
<evidence type="ECO:0000313" key="2">
    <source>
        <dbReference type="EMBL" id="EGO19235.1"/>
    </source>
</evidence>
<evidence type="ECO:0000259" key="1">
    <source>
        <dbReference type="Pfam" id="PF12697"/>
    </source>
</evidence>
<dbReference type="GeneID" id="18821385"/>
<dbReference type="KEGG" id="sla:SERLADRAFT_479614"/>
<dbReference type="RefSeq" id="XP_007323956.1">
    <property type="nucleotide sequence ID" value="XM_007323894.1"/>
</dbReference>
<dbReference type="SUPFAM" id="SSF53474">
    <property type="entry name" value="alpha/beta-Hydrolases"/>
    <property type="match status" value="1"/>
</dbReference>
<gene>
    <name evidence="2" type="ORF">SERLADRAFT_479614</name>
</gene>
<reference evidence="2" key="1">
    <citation type="submission" date="2011-04" db="EMBL/GenBank/DDBJ databases">
        <title>Evolution of plant cell wall degrading machinery underlies the functional diversity of forest fungi.</title>
        <authorList>
            <consortium name="US DOE Joint Genome Institute (JGI-PGF)"/>
            <person name="Eastwood D.C."/>
            <person name="Floudas D."/>
            <person name="Binder M."/>
            <person name="Majcherczyk A."/>
            <person name="Schneider P."/>
            <person name="Aerts A."/>
            <person name="Asiegbu F.O."/>
            <person name="Baker S.E."/>
            <person name="Barry K."/>
            <person name="Bendiksby M."/>
            <person name="Blumentritt M."/>
            <person name="Coutinho P.M."/>
            <person name="Cullen D."/>
            <person name="Cullen D."/>
            <person name="Gathman A."/>
            <person name="Goodell B."/>
            <person name="Henrissat B."/>
            <person name="Ihrmark K."/>
            <person name="Kauserud H."/>
            <person name="Kohler A."/>
            <person name="LaButti K."/>
            <person name="Lapidus A."/>
            <person name="Lavin J.L."/>
            <person name="Lee Y.-H."/>
            <person name="Lindquist E."/>
            <person name="Lilly W."/>
            <person name="Lucas S."/>
            <person name="Morin E."/>
            <person name="Murat C."/>
            <person name="Oguiza J.A."/>
            <person name="Park J."/>
            <person name="Pisabarro A.G."/>
            <person name="Riley R."/>
            <person name="Rosling A."/>
            <person name="Salamov A."/>
            <person name="Schmidt O."/>
            <person name="Schmutz J."/>
            <person name="Skrede I."/>
            <person name="Stenlid J."/>
            <person name="Wiebenga A."/>
            <person name="Xie X."/>
            <person name="Kues U."/>
            <person name="Hibbett D.S."/>
            <person name="Hoffmeister D."/>
            <person name="Hogberg N."/>
            <person name="Martin F."/>
            <person name="Grigoriev I.V."/>
            <person name="Watkinson S.C."/>
        </authorList>
    </citation>
    <scope>NUCLEOTIDE SEQUENCE</scope>
    <source>
        <strain evidence="2">S7.9</strain>
    </source>
</reference>
<name>F8PC35_SERL9</name>
<accession>F8PC35</accession>
<dbReference type="AlphaFoldDB" id="F8PC35"/>
<dbReference type="HOGENOM" id="CLU_034763_2_0_1"/>
<dbReference type="Pfam" id="PF12697">
    <property type="entry name" value="Abhydrolase_6"/>
    <property type="match status" value="1"/>
</dbReference>
<organism>
    <name type="scientific">Serpula lacrymans var. lacrymans (strain S7.9)</name>
    <name type="common">Dry rot fungus</name>
    <dbReference type="NCBI Taxonomy" id="578457"/>
    <lineage>
        <taxon>Eukaryota</taxon>
        <taxon>Fungi</taxon>
        <taxon>Dikarya</taxon>
        <taxon>Basidiomycota</taxon>
        <taxon>Agaricomycotina</taxon>
        <taxon>Agaricomycetes</taxon>
        <taxon>Agaricomycetidae</taxon>
        <taxon>Boletales</taxon>
        <taxon>Coniophorineae</taxon>
        <taxon>Serpulaceae</taxon>
        <taxon>Serpula</taxon>
    </lineage>
</organism>
<dbReference type="OrthoDB" id="1743579at2759"/>
<dbReference type="InterPro" id="IPR000073">
    <property type="entry name" value="AB_hydrolase_1"/>
</dbReference>
<dbReference type="InterPro" id="IPR029058">
    <property type="entry name" value="AB_hydrolase_fold"/>
</dbReference>
<protein>
    <recommendedName>
        <fullName evidence="1">AB hydrolase-1 domain-containing protein</fullName>
    </recommendedName>
</protein>
<proteinExistence type="predicted"/>
<dbReference type="Proteomes" id="UP000008064">
    <property type="component" value="Unassembled WGS sequence"/>
</dbReference>
<dbReference type="EMBL" id="GL945444">
    <property type="protein sequence ID" value="EGO19235.1"/>
    <property type="molecule type" value="Genomic_DNA"/>
</dbReference>
<sequence>MHGVSFDSRYWDFSVDNDQYSYVSASADAGIATFRYDRLGTGLSEKPHDAYTIVQRATDAAITAKFAEMLRDGSIGVEGQKYTKIVGVGHSYGSILMQAVTASAPTALDGVLLTGYSLNSSSTPVVLTSLAFTTASLAFPNLFPAANFSNAYLVSLAPQTFQLNFFYYPYYSTAVFDESLTVEQPVTQGVLFTFGTTPNVSSSFLGPVHVVTGAKDWNFCYGNCYAVPSGSTQKTIVDDVKELFPVASSFSTYIPPNTGHAVNLHYSAPDTYRDMLNFVEGVFTS</sequence>
<dbReference type="Gene3D" id="3.40.50.1820">
    <property type="entry name" value="alpha/beta hydrolase"/>
    <property type="match status" value="1"/>
</dbReference>